<dbReference type="SMART" id="SM00320">
    <property type="entry name" value="WD40"/>
    <property type="match status" value="5"/>
</dbReference>
<evidence type="ECO:0000256" key="5">
    <source>
        <dbReference type="ARBA" id="ARBA00023163"/>
    </source>
</evidence>
<dbReference type="Gene3D" id="2.130.10.10">
    <property type="entry name" value="YVTN repeat-like/Quinoprotein amine dehydrogenase"/>
    <property type="match status" value="1"/>
</dbReference>
<dbReference type="SUPFAM" id="SSF50978">
    <property type="entry name" value="WD40 repeat-like"/>
    <property type="match status" value="1"/>
</dbReference>
<dbReference type="InterPro" id="IPR001680">
    <property type="entry name" value="WD40_rpt"/>
</dbReference>
<protein>
    <submittedName>
        <fullName evidence="9">WD_REPEATS_REGION domain-containing protein</fullName>
    </submittedName>
</protein>
<evidence type="ECO:0000256" key="4">
    <source>
        <dbReference type="ARBA" id="ARBA00023015"/>
    </source>
</evidence>
<reference evidence="7 8" key="2">
    <citation type="submission" date="2018-11" db="EMBL/GenBank/DDBJ databases">
        <authorList>
            <consortium name="Pathogen Informatics"/>
        </authorList>
    </citation>
    <scope>NUCLEOTIDE SEQUENCE [LARGE SCALE GENOMIC DNA]</scope>
</reference>
<organism evidence="9">
    <name type="scientific">Rodentolepis nana</name>
    <name type="common">Dwarf tapeworm</name>
    <name type="synonym">Hymenolepis nana</name>
    <dbReference type="NCBI Taxonomy" id="102285"/>
    <lineage>
        <taxon>Eukaryota</taxon>
        <taxon>Metazoa</taxon>
        <taxon>Spiralia</taxon>
        <taxon>Lophotrochozoa</taxon>
        <taxon>Platyhelminthes</taxon>
        <taxon>Cestoda</taxon>
        <taxon>Eucestoda</taxon>
        <taxon>Cyclophyllidea</taxon>
        <taxon>Hymenolepididae</taxon>
        <taxon>Rodentolepis</taxon>
    </lineage>
</organism>
<dbReference type="EMBL" id="UZAE01000496">
    <property type="protein sequence ID" value="VDN97172.1"/>
    <property type="molecule type" value="Genomic_DNA"/>
</dbReference>
<evidence type="ECO:0000256" key="2">
    <source>
        <dbReference type="ARBA" id="ARBA00022574"/>
    </source>
</evidence>
<feature type="repeat" description="WD" evidence="6">
    <location>
        <begin position="173"/>
        <end position="215"/>
    </location>
</feature>
<dbReference type="PANTHER" id="PTHR10253">
    <property type="entry name" value="POLYCOMB PROTEIN"/>
    <property type="match status" value="1"/>
</dbReference>
<evidence type="ECO:0000313" key="7">
    <source>
        <dbReference type="EMBL" id="VDN97172.1"/>
    </source>
</evidence>
<reference evidence="9" key="1">
    <citation type="submission" date="2017-02" db="UniProtKB">
        <authorList>
            <consortium name="WormBaseParasite"/>
        </authorList>
    </citation>
    <scope>IDENTIFICATION</scope>
</reference>
<name>A0A0R3T2W6_RODNA</name>
<keyword evidence="2 6" id="KW-0853">WD repeat</keyword>
<gene>
    <name evidence="7" type="ORF">HNAJ_LOCUS1313</name>
</gene>
<feature type="repeat" description="WD" evidence="6">
    <location>
        <begin position="219"/>
        <end position="254"/>
    </location>
</feature>
<dbReference type="PROSITE" id="PS50082">
    <property type="entry name" value="WD_REPEATS_2"/>
    <property type="match status" value="2"/>
</dbReference>
<dbReference type="InterPro" id="IPR015943">
    <property type="entry name" value="WD40/YVTN_repeat-like_dom_sf"/>
</dbReference>
<keyword evidence="3" id="KW-0677">Repeat</keyword>
<proteinExistence type="inferred from homology"/>
<evidence type="ECO:0000313" key="9">
    <source>
        <dbReference type="WBParaSite" id="HNAJ_0000131401-mRNA-1"/>
    </source>
</evidence>
<keyword evidence="4" id="KW-0805">Transcription regulation</keyword>
<evidence type="ECO:0000256" key="3">
    <source>
        <dbReference type="ARBA" id="ARBA00022737"/>
    </source>
</evidence>
<keyword evidence="5" id="KW-0804">Transcription</keyword>
<evidence type="ECO:0000256" key="1">
    <source>
        <dbReference type="ARBA" id="ARBA00008075"/>
    </source>
</evidence>
<dbReference type="STRING" id="102285.A0A0R3T2W6"/>
<sequence>MVDVILLSSDEPVVVLSDASDSTKVADDEDTDCLLVESVGKPPKADFVQTTFIRESNGCPIFGVAFNCVNRMSSDDPLLFATVGGKHVNIYQCREFSSEELKKADTVREPPIHLLQSFADPSKEEFYCCAWSRLLDGKYEVEPAKGQQVVAVAGKNGVIRLLCPSLARCLDSFVGHGQAVNELKFHPNNPSLLFSFSNDFTARLWNITTHVVVAIFGGVEGHRAEVLTGDVSLAGDYLLTGGMDHHIKIWKLDTVDIKDAIKASKFFKSAAENEGKPFPTLQQHYPDYSTQVPHGNYVDCVRWFGGLVISKSCENRVIVWMPGNVDSKTSLDLKAIEPPRQDAIVDDYTTTKPTQVTGLPVESGCSILHCLPMDDTELWYIRFDLHLQQRLLALGTGAGSPRIYLWDFSELSMVMDPMPKILKIVSTGAGKVENYSSIRQVRFSADGRILIAVGEGGLIARFDRV</sequence>
<comment type="similarity">
    <text evidence="1">Belongs to the WD repeat ESC family.</text>
</comment>
<dbReference type="Pfam" id="PF00400">
    <property type="entry name" value="WD40"/>
    <property type="match status" value="2"/>
</dbReference>
<dbReference type="Proteomes" id="UP000278807">
    <property type="component" value="Unassembled WGS sequence"/>
</dbReference>
<evidence type="ECO:0000256" key="6">
    <source>
        <dbReference type="PROSITE-ProRule" id="PRU00221"/>
    </source>
</evidence>
<dbReference type="OrthoDB" id="7318948at2759"/>
<dbReference type="InterPro" id="IPR051243">
    <property type="entry name" value="PcG_WD-repeat"/>
</dbReference>
<dbReference type="PROSITE" id="PS50294">
    <property type="entry name" value="WD_REPEATS_REGION"/>
    <property type="match status" value="2"/>
</dbReference>
<dbReference type="WBParaSite" id="HNAJ_0000131401-mRNA-1">
    <property type="protein sequence ID" value="HNAJ_0000131401-mRNA-1"/>
    <property type="gene ID" value="HNAJ_0000131401"/>
</dbReference>
<dbReference type="InterPro" id="IPR036322">
    <property type="entry name" value="WD40_repeat_dom_sf"/>
</dbReference>
<accession>A0A0R3T2W6</accession>
<evidence type="ECO:0000313" key="8">
    <source>
        <dbReference type="Proteomes" id="UP000278807"/>
    </source>
</evidence>
<dbReference type="AlphaFoldDB" id="A0A0R3T2W6"/>
<keyword evidence="8" id="KW-1185">Reference proteome</keyword>